<evidence type="ECO:0000313" key="4">
    <source>
        <dbReference type="Proteomes" id="UP000789524"/>
    </source>
</evidence>
<dbReference type="PANTHER" id="PTHR28498">
    <property type="entry name" value="ZINC FINGER SWIM DOMAIN-CONTAINING PROTEIN 7"/>
    <property type="match status" value="1"/>
</dbReference>
<gene>
    <name evidence="3" type="ORF">DCHRY22_LOCUS1248</name>
</gene>
<dbReference type="GO" id="GO:0008270">
    <property type="term" value="F:zinc ion binding"/>
    <property type="evidence" value="ECO:0007669"/>
    <property type="project" value="UniProtKB-KW"/>
</dbReference>
<dbReference type="OrthoDB" id="337581at2759"/>
<dbReference type="GO" id="GO:0097196">
    <property type="term" value="C:Shu complex"/>
    <property type="evidence" value="ECO:0007669"/>
    <property type="project" value="TreeGrafter"/>
</dbReference>
<keyword evidence="1" id="KW-0479">Metal-binding</keyword>
<dbReference type="InterPro" id="IPR007527">
    <property type="entry name" value="Znf_SWIM"/>
</dbReference>
<keyword evidence="4" id="KW-1185">Reference proteome</keyword>
<dbReference type="GO" id="GO:0000724">
    <property type="term" value="P:double-strand break repair via homologous recombination"/>
    <property type="evidence" value="ECO:0007669"/>
    <property type="project" value="TreeGrafter"/>
</dbReference>
<dbReference type="Proteomes" id="UP000789524">
    <property type="component" value="Unassembled WGS sequence"/>
</dbReference>
<evidence type="ECO:0000313" key="3">
    <source>
        <dbReference type="EMBL" id="CAG9559377.1"/>
    </source>
</evidence>
<evidence type="ECO:0000256" key="1">
    <source>
        <dbReference type="PROSITE-ProRule" id="PRU00325"/>
    </source>
</evidence>
<proteinExistence type="predicted"/>
<reference evidence="3" key="1">
    <citation type="submission" date="2021-09" db="EMBL/GenBank/DDBJ databases">
        <authorList>
            <person name="Martin H S."/>
        </authorList>
    </citation>
    <scope>NUCLEOTIDE SEQUENCE</scope>
</reference>
<sequence>MFVRVDVVTDEDLLALHSVYGPVLQRAFDIFEKHPTLETYSTANKTRILIEIKGDSDRCYRIFPKLNFCPCKAYKHQVLEQQSQVTCKHVLAGRIACILNKTVDKLITDEQYLMLVKSMFDFDHNG</sequence>
<evidence type="ECO:0000259" key="2">
    <source>
        <dbReference type="PROSITE" id="PS50966"/>
    </source>
</evidence>
<dbReference type="PANTHER" id="PTHR28498:SF1">
    <property type="entry name" value="ZINC FINGER SWIM DOMAIN-CONTAINING PROTEIN 7"/>
    <property type="match status" value="1"/>
</dbReference>
<comment type="caution">
    <text evidence="3">The sequence shown here is derived from an EMBL/GenBank/DDBJ whole genome shotgun (WGS) entry which is preliminary data.</text>
</comment>
<dbReference type="EMBL" id="CAKASE010000043">
    <property type="protein sequence ID" value="CAG9559377.1"/>
    <property type="molecule type" value="Genomic_DNA"/>
</dbReference>
<keyword evidence="1" id="KW-0863">Zinc-finger</keyword>
<organism evidence="3 4">
    <name type="scientific">Danaus chrysippus</name>
    <name type="common">African queen</name>
    <dbReference type="NCBI Taxonomy" id="151541"/>
    <lineage>
        <taxon>Eukaryota</taxon>
        <taxon>Metazoa</taxon>
        <taxon>Ecdysozoa</taxon>
        <taxon>Arthropoda</taxon>
        <taxon>Hexapoda</taxon>
        <taxon>Insecta</taxon>
        <taxon>Pterygota</taxon>
        <taxon>Neoptera</taxon>
        <taxon>Endopterygota</taxon>
        <taxon>Lepidoptera</taxon>
        <taxon>Glossata</taxon>
        <taxon>Ditrysia</taxon>
        <taxon>Papilionoidea</taxon>
        <taxon>Nymphalidae</taxon>
        <taxon>Danainae</taxon>
        <taxon>Danaini</taxon>
        <taxon>Danaina</taxon>
        <taxon>Danaus</taxon>
        <taxon>Anosia</taxon>
    </lineage>
</organism>
<accession>A0A8J2QCB1</accession>
<feature type="domain" description="SWIM-type" evidence="2">
    <location>
        <begin position="60"/>
        <end position="98"/>
    </location>
</feature>
<protein>
    <submittedName>
        <fullName evidence="3">(African queen) hypothetical protein</fullName>
    </submittedName>
</protein>
<keyword evidence="1" id="KW-0862">Zinc</keyword>
<dbReference type="AlphaFoldDB" id="A0A8J2QCB1"/>
<name>A0A8J2QCB1_9NEOP</name>
<dbReference type="PROSITE" id="PS50966">
    <property type="entry name" value="ZF_SWIM"/>
    <property type="match status" value="1"/>
</dbReference>